<feature type="region of interest" description="Disordered" evidence="1">
    <location>
        <begin position="145"/>
        <end position="168"/>
    </location>
</feature>
<dbReference type="Proteomes" id="UP001259832">
    <property type="component" value="Unassembled WGS sequence"/>
</dbReference>
<accession>A0AAD9G1S5</accession>
<name>A0AAD9G1S5_9STRA</name>
<dbReference type="AlphaFoldDB" id="A0AAD9G1S5"/>
<reference evidence="2" key="1">
    <citation type="submission" date="2023-08" db="EMBL/GenBank/DDBJ databases">
        <title>Reference Genome Resource for the Citrus Pathogen Phytophthora citrophthora.</title>
        <authorList>
            <person name="Moller H."/>
            <person name="Coetzee B."/>
            <person name="Rose L.J."/>
            <person name="Van Niekerk J.M."/>
        </authorList>
    </citation>
    <scope>NUCLEOTIDE SEQUENCE</scope>
    <source>
        <strain evidence="2">STE-U-9442</strain>
    </source>
</reference>
<organism evidence="2 3">
    <name type="scientific">Phytophthora citrophthora</name>
    <dbReference type="NCBI Taxonomy" id="4793"/>
    <lineage>
        <taxon>Eukaryota</taxon>
        <taxon>Sar</taxon>
        <taxon>Stramenopiles</taxon>
        <taxon>Oomycota</taxon>
        <taxon>Peronosporomycetes</taxon>
        <taxon>Peronosporales</taxon>
        <taxon>Peronosporaceae</taxon>
        <taxon>Phytophthora</taxon>
    </lineage>
</organism>
<dbReference type="EMBL" id="JASMQC010000039">
    <property type="protein sequence ID" value="KAK1930481.1"/>
    <property type="molecule type" value="Genomic_DNA"/>
</dbReference>
<comment type="caution">
    <text evidence="2">The sequence shown here is derived from an EMBL/GenBank/DDBJ whole genome shotgun (WGS) entry which is preliminary data.</text>
</comment>
<keyword evidence="3" id="KW-1185">Reference proteome</keyword>
<sequence length="168" mass="18427">MIFFAKDCTCHVAVAEDYILFNGTVKLYSGIYYDDPLLEIHIMMPNRCYNVNCANIDNKTASAKWSGLPITGWAGKAFITFYAGENCTGSKSSSLLPHNGGVREFVLPNLKGSISSFMVRSESRRRRHGNANVCSWAGADVEGGTVYEPDNDKSSAASDWQGNHVDTN</sequence>
<proteinExistence type="predicted"/>
<evidence type="ECO:0000313" key="2">
    <source>
        <dbReference type="EMBL" id="KAK1930481.1"/>
    </source>
</evidence>
<feature type="compositionally biased region" description="Polar residues" evidence="1">
    <location>
        <begin position="154"/>
        <end position="168"/>
    </location>
</feature>
<protein>
    <submittedName>
        <fullName evidence="2">Uncharacterized protein</fullName>
    </submittedName>
</protein>
<evidence type="ECO:0000313" key="3">
    <source>
        <dbReference type="Proteomes" id="UP001259832"/>
    </source>
</evidence>
<evidence type="ECO:0000256" key="1">
    <source>
        <dbReference type="SAM" id="MobiDB-lite"/>
    </source>
</evidence>
<gene>
    <name evidence="2" type="ORF">P3T76_014152</name>
</gene>